<protein>
    <submittedName>
        <fullName evidence="2">Nitrate transporter 1.7-like</fullName>
    </submittedName>
</protein>
<dbReference type="InterPro" id="IPR036259">
    <property type="entry name" value="MFS_trans_sf"/>
</dbReference>
<evidence type="ECO:0000313" key="2">
    <source>
        <dbReference type="EMBL" id="MCH92333.1"/>
    </source>
</evidence>
<dbReference type="AlphaFoldDB" id="A0A392MYD6"/>
<dbReference type="Proteomes" id="UP000265520">
    <property type="component" value="Unassembled WGS sequence"/>
</dbReference>
<dbReference type="Gene3D" id="1.20.1250.20">
    <property type="entry name" value="MFS general substrate transporter like domains"/>
    <property type="match status" value="1"/>
</dbReference>
<reference evidence="2 3" key="1">
    <citation type="journal article" date="2018" name="Front. Plant Sci.">
        <title>Red Clover (Trifolium pratense) and Zigzag Clover (T. medium) - A Picture of Genomic Similarities and Differences.</title>
        <authorList>
            <person name="Dluhosova J."/>
            <person name="Istvanek J."/>
            <person name="Nedelnik J."/>
            <person name="Repkova J."/>
        </authorList>
    </citation>
    <scope>NUCLEOTIDE SEQUENCE [LARGE SCALE GENOMIC DNA]</scope>
    <source>
        <strain evidence="3">cv. 10/8</strain>
        <tissue evidence="2">Leaf</tissue>
    </source>
</reference>
<sequence>MLKPEGSILSSIAQEAARHKQHLHPTASKDKEGAFYDPPLLNGSKGKLPHTKEFRCLNKAALVIDENELNNDGSSKDPWRLCSIQQIEELKCMLRIMPIWLTSIIVFIPV</sequence>
<gene>
    <name evidence="2" type="ORF">A2U01_0013270</name>
</gene>
<proteinExistence type="predicted"/>
<evidence type="ECO:0000256" key="1">
    <source>
        <dbReference type="SAM" id="MobiDB-lite"/>
    </source>
</evidence>
<accession>A0A392MYD6</accession>
<keyword evidence="3" id="KW-1185">Reference proteome</keyword>
<dbReference type="EMBL" id="LXQA010022456">
    <property type="protein sequence ID" value="MCH92333.1"/>
    <property type="molecule type" value="Genomic_DNA"/>
</dbReference>
<comment type="caution">
    <text evidence="2">The sequence shown here is derived from an EMBL/GenBank/DDBJ whole genome shotgun (WGS) entry which is preliminary data.</text>
</comment>
<feature type="region of interest" description="Disordered" evidence="1">
    <location>
        <begin position="15"/>
        <end position="44"/>
    </location>
</feature>
<dbReference type="PANTHER" id="PTHR11654">
    <property type="entry name" value="OLIGOPEPTIDE TRANSPORTER-RELATED"/>
    <property type="match status" value="1"/>
</dbReference>
<evidence type="ECO:0000313" key="3">
    <source>
        <dbReference type="Proteomes" id="UP000265520"/>
    </source>
</evidence>
<name>A0A392MYD6_9FABA</name>
<organism evidence="2 3">
    <name type="scientific">Trifolium medium</name>
    <dbReference type="NCBI Taxonomy" id="97028"/>
    <lineage>
        <taxon>Eukaryota</taxon>
        <taxon>Viridiplantae</taxon>
        <taxon>Streptophyta</taxon>
        <taxon>Embryophyta</taxon>
        <taxon>Tracheophyta</taxon>
        <taxon>Spermatophyta</taxon>
        <taxon>Magnoliopsida</taxon>
        <taxon>eudicotyledons</taxon>
        <taxon>Gunneridae</taxon>
        <taxon>Pentapetalae</taxon>
        <taxon>rosids</taxon>
        <taxon>fabids</taxon>
        <taxon>Fabales</taxon>
        <taxon>Fabaceae</taxon>
        <taxon>Papilionoideae</taxon>
        <taxon>50 kb inversion clade</taxon>
        <taxon>NPAAA clade</taxon>
        <taxon>Hologalegina</taxon>
        <taxon>IRL clade</taxon>
        <taxon>Trifolieae</taxon>
        <taxon>Trifolium</taxon>
    </lineage>
</organism>